<protein>
    <submittedName>
        <fullName evidence="1">Uncharacterized protein</fullName>
    </submittedName>
</protein>
<organism evidence="1 2">
    <name type="scientific">Liparis tanakae</name>
    <name type="common">Tanaka's snailfish</name>
    <dbReference type="NCBI Taxonomy" id="230148"/>
    <lineage>
        <taxon>Eukaryota</taxon>
        <taxon>Metazoa</taxon>
        <taxon>Chordata</taxon>
        <taxon>Craniata</taxon>
        <taxon>Vertebrata</taxon>
        <taxon>Euteleostomi</taxon>
        <taxon>Actinopterygii</taxon>
        <taxon>Neopterygii</taxon>
        <taxon>Teleostei</taxon>
        <taxon>Neoteleostei</taxon>
        <taxon>Acanthomorphata</taxon>
        <taxon>Eupercaria</taxon>
        <taxon>Perciformes</taxon>
        <taxon>Cottioidei</taxon>
        <taxon>Cottales</taxon>
        <taxon>Liparidae</taxon>
        <taxon>Liparis</taxon>
    </lineage>
</organism>
<dbReference type="AlphaFoldDB" id="A0A4Z2GUU2"/>
<name>A0A4Z2GUU2_9TELE</name>
<sequence>MKRDPGNSLIIINKSLSTPLGFGLIFTCRRFQGQPVLQSPAEGAEPDVQVEQPGVPSPVVVGEAGVAEAEPPAHVLEDPDRPVEGRVPEVPELQDRVLQDQVHRTLTPSSRLAGAVRAPLVQSTVDWTSWTSRTSRTSSTVLMSRCS</sequence>
<dbReference type="Proteomes" id="UP000314294">
    <property type="component" value="Unassembled WGS sequence"/>
</dbReference>
<comment type="caution">
    <text evidence="1">The sequence shown here is derived from an EMBL/GenBank/DDBJ whole genome shotgun (WGS) entry which is preliminary data.</text>
</comment>
<reference evidence="1 2" key="1">
    <citation type="submission" date="2019-03" db="EMBL/GenBank/DDBJ databases">
        <title>First draft genome of Liparis tanakae, snailfish: a comprehensive survey of snailfish specific genes.</title>
        <authorList>
            <person name="Kim W."/>
            <person name="Song I."/>
            <person name="Jeong J.-H."/>
            <person name="Kim D."/>
            <person name="Kim S."/>
            <person name="Ryu S."/>
            <person name="Song J.Y."/>
            <person name="Lee S.K."/>
        </authorList>
    </citation>
    <scope>NUCLEOTIDE SEQUENCE [LARGE SCALE GENOMIC DNA]</scope>
    <source>
        <tissue evidence="1">Muscle</tissue>
    </source>
</reference>
<gene>
    <name evidence="1" type="ORF">EYF80_032475</name>
</gene>
<evidence type="ECO:0000313" key="2">
    <source>
        <dbReference type="Proteomes" id="UP000314294"/>
    </source>
</evidence>
<accession>A0A4Z2GUU2</accession>
<dbReference type="EMBL" id="SRLO01000408">
    <property type="protein sequence ID" value="TNN57286.1"/>
    <property type="molecule type" value="Genomic_DNA"/>
</dbReference>
<proteinExistence type="predicted"/>
<keyword evidence="2" id="KW-1185">Reference proteome</keyword>
<evidence type="ECO:0000313" key="1">
    <source>
        <dbReference type="EMBL" id="TNN57286.1"/>
    </source>
</evidence>